<evidence type="ECO:0000313" key="3">
    <source>
        <dbReference type="Proteomes" id="UP000626092"/>
    </source>
</evidence>
<sequence length="94" mass="10213">MSNTTPDHGPLCLRCYLNPFFFIPNSSFLNPPILAKAKLNDNDNGVPFVGAKGDERRSTGGEGDLFKPPEAIIEEPAAGFDPMTAAIFNDLMQK</sequence>
<reference evidence="2" key="1">
    <citation type="submission" date="2019-11" db="EMBL/GenBank/DDBJ databases">
        <authorList>
            <person name="Liu Y."/>
            <person name="Hou J."/>
            <person name="Li T.-Q."/>
            <person name="Guan C.-H."/>
            <person name="Wu X."/>
            <person name="Wu H.-Z."/>
            <person name="Ling F."/>
            <person name="Zhang R."/>
            <person name="Shi X.-G."/>
            <person name="Ren J.-P."/>
            <person name="Chen E.-F."/>
            <person name="Sun J.-M."/>
        </authorList>
    </citation>
    <scope>NUCLEOTIDE SEQUENCE</scope>
    <source>
        <strain evidence="2">Adult_tree_wgs_1</strain>
        <tissue evidence="2">Leaves</tissue>
    </source>
</reference>
<evidence type="ECO:0000313" key="2">
    <source>
        <dbReference type="EMBL" id="KAF7142197.1"/>
    </source>
</evidence>
<gene>
    <name evidence="2" type="ORF">RHSIM_Rhsim05G0126800</name>
</gene>
<feature type="compositionally biased region" description="Basic and acidic residues" evidence="1">
    <location>
        <begin position="52"/>
        <end position="67"/>
    </location>
</feature>
<dbReference type="EMBL" id="WJXA01000005">
    <property type="protein sequence ID" value="KAF7142197.1"/>
    <property type="molecule type" value="Genomic_DNA"/>
</dbReference>
<keyword evidence="3" id="KW-1185">Reference proteome</keyword>
<dbReference type="AlphaFoldDB" id="A0A834LNG9"/>
<feature type="region of interest" description="Disordered" evidence="1">
    <location>
        <begin position="48"/>
        <end position="67"/>
    </location>
</feature>
<dbReference type="Proteomes" id="UP000626092">
    <property type="component" value="Unassembled WGS sequence"/>
</dbReference>
<accession>A0A834LNG9</accession>
<evidence type="ECO:0000256" key="1">
    <source>
        <dbReference type="SAM" id="MobiDB-lite"/>
    </source>
</evidence>
<protein>
    <submittedName>
        <fullName evidence="2">Uncharacterized protein</fullName>
    </submittedName>
</protein>
<comment type="caution">
    <text evidence="2">The sequence shown here is derived from an EMBL/GenBank/DDBJ whole genome shotgun (WGS) entry which is preliminary data.</text>
</comment>
<proteinExistence type="predicted"/>
<organism evidence="2 3">
    <name type="scientific">Rhododendron simsii</name>
    <name type="common">Sims's rhododendron</name>
    <dbReference type="NCBI Taxonomy" id="118357"/>
    <lineage>
        <taxon>Eukaryota</taxon>
        <taxon>Viridiplantae</taxon>
        <taxon>Streptophyta</taxon>
        <taxon>Embryophyta</taxon>
        <taxon>Tracheophyta</taxon>
        <taxon>Spermatophyta</taxon>
        <taxon>Magnoliopsida</taxon>
        <taxon>eudicotyledons</taxon>
        <taxon>Gunneridae</taxon>
        <taxon>Pentapetalae</taxon>
        <taxon>asterids</taxon>
        <taxon>Ericales</taxon>
        <taxon>Ericaceae</taxon>
        <taxon>Ericoideae</taxon>
        <taxon>Rhodoreae</taxon>
        <taxon>Rhododendron</taxon>
    </lineage>
</organism>
<dbReference type="OrthoDB" id="1677801at2759"/>
<name>A0A834LNG9_RHOSS</name>